<protein>
    <submittedName>
        <fullName evidence="1">Uncharacterized protein</fullName>
    </submittedName>
</protein>
<proteinExistence type="predicted"/>
<dbReference type="RefSeq" id="WP_109744367.1">
    <property type="nucleotide sequence ID" value="NZ_QGGO01000024.1"/>
</dbReference>
<dbReference type="OrthoDB" id="1490014at2"/>
<dbReference type="Proteomes" id="UP000245489">
    <property type="component" value="Unassembled WGS sequence"/>
</dbReference>
<organism evidence="1 2">
    <name type="scientific">Arcicella aurantiaca</name>
    <dbReference type="NCBI Taxonomy" id="591202"/>
    <lineage>
        <taxon>Bacteria</taxon>
        <taxon>Pseudomonadati</taxon>
        <taxon>Bacteroidota</taxon>
        <taxon>Cytophagia</taxon>
        <taxon>Cytophagales</taxon>
        <taxon>Flectobacillaceae</taxon>
        <taxon>Arcicella</taxon>
    </lineage>
</organism>
<name>A0A316EEJ1_9BACT</name>
<comment type="caution">
    <text evidence="1">The sequence shown here is derived from an EMBL/GenBank/DDBJ whole genome shotgun (WGS) entry which is preliminary data.</text>
</comment>
<gene>
    <name evidence="1" type="ORF">LV89_03683</name>
</gene>
<evidence type="ECO:0000313" key="1">
    <source>
        <dbReference type="EMBL" id="PWK21390.1"/>
    </source>
</evidence>
<evidence type="ECO:0000313" key="2">
    <source>
        <dbReference type="Proteomes" id="UP000245489"/>
    </source>
</evidence>
<keyword evidence="2" id="KW-1185">Reference proteome</keyword>
<reference evidence="1 2" key="1">
    <citation type="submission" date="2018-05" db="EMBL/GenBank/DDBJ databases">
        <title>Genomic Encyclopedia of Archaeal and Bacterial Type Strains, Phase II (KMG-II): from individual species to whole genera.</title>
        <authorList>
            <person name="Goeker M."/>
        </authorList>
    </citation>
    <scope>NUCLEOTIDE SEQUENCE [LARGE SCALE GENOMIC DNA]</scope>
    <source>
        <strain evidence="1 2">DSM 22214</strain>
    </source>
</reference>
<dbReference type="AlphaFoldDB" id="A0A316EEJ1"/>
<accession>A0A316EEJ1</accession>
<dbReference type="EMBL" id="QGGO01000024">
    <property type="protein sequence ID" value="PWK21390.1"/>
    <property type="molecule type" value="Genomic_DNA"/>
</dbReference>
<sequence length="194" mass="22347">MLHTKLHTYLLIILIFFTFKNQVKAEHIYGGNLYMVQTDKDAGKFKIALNMFVDFIIMPSSEDTYLQKTPVTIRIFRKRDNAQIAEIALPFEKFQDLVYDNETCAKIRNLKTREYQYSKEVTLNLDNYTDAGGYYMSWAKCCRNSAIDNITDPGKSGMTLYLEFPALKQNGAAIQYSSPVFTPPILLTCQTINF</sequence>